<evidence type="ECO:0000256" key="3">
    <source>
        <dbReference type="ARBA" id="ARBA00023157"/>
    </source>
</evidence>
<evidence type="ECO:0000256" key="1">
    <source>
        <dbReference type="ARBA" id="ARBA00022490"/>
    </source>
</evidence>
<keyword evidence="7" id="KW-1185">Reference proteome</keyword>
<keyword evidence="5" id="KW-0676">Redox-active center</keyword>
<evidence type="ECO:0000256" key="4">
    <source>
        <dbReference type="ARBA" id="ARBA00023186"/>
    </source>
</evidence>
<dbReference type="GO" id="GO:0051082">
    <property type="term" value="F:unfolded protein binding"/>
    <property type="evidence" value="ECO:0007669"/>
    <property type="project" value="InterPro"/>
</dbReference>
<sequence length="430" mass="48052">MRRTWPARCAAKASPAAVGMERRLRSRDMTLRVATKNGKLRLAYASTLGLLRETIRRHRLATHTHGHRPFLELLGTHLSFTNLLAVLQEGEERVSSRFTADEATIVTEALALGECRCYVRGENNDSAQWPPFSLKVERALYGRRAPFTSMTAARLDLIFPVEEVGELSDADAMSWLRIGLGNMPREKLLEYFRHNISLHGYNFFRQSEGSTSTLWCRAHLDAPSIQQALASCVETATTHAADSSFVEAETKLEAALERAGLSYGLLLQPMVSGGAVERDVQRLQQAVFGASIATPEVFCELNHRAVEKGLACQDSLALFSGDHEGAYAVATAARQYTQDPDLAAPTIETLRRKLGINDFRVPLDPAAVVRNGVDYFCRCSKENFLRSVMTLPREELQRLVHETSFRCTFCAKEHSLQPEDWQRALQGRVE</sequence>
<accession>A0A422PIA2</accession>
<dbReference type="InterPro" id="IPR016154">
    <property type="entry name" value="Heat_shock_Hsp33_C"/>
</dbReference>
<dbReference type="OrthoDB" id="550012at2759"/>
<dbReference type="GO" id="GO:0044183">
    <property type="term" value="F:protein folding chaperone"/>
    <property type="evidence" value="ECO:0007669"/>
    <property type="project" value="TreeGrafter"/>
</dbReference>
<dbReference type="InterPro" id="IPR016153">
    <property type="entry name" value="Heat_shock_Hsp33_N"/>
</dbReference>
<dbReference type="PANTHER" id="PTHR30111">
    <property type="entry name" value="33 KDA CHAPERONIN"/>
    <property type="match status" value="1"/>
</dbReference>
<dbReference type="Proteomes" id="UP000284403">
    <property type="component" value="Unassembled WGS sequence"/>
</dbReference>
<evidence type="ECO:0000256" key="5">
    <source>
        <dbReference type="ARBA" id="ARBA00023284"/>
    </source>
</evidence>
<dbReference type="AlphaFoldDB" id="A0A422PIA2"/>
<dbReference type="GO" id="GO:0005737">
    <property type="term" value="C:cytoplasm"/>
    <property type="evidence" value="ECO:0007669"/>
    <property type="project" value="InterPro"/>
</dbReference>
<dbReference type="RefSeq" id="XP_029228142.1">
    <property type="nucleotide sequence ID" value="XM_029371748.1"/>
</dbReference>
<keyword evidence="1" id="KW-0963">Cytoplasm</keyword>
<proteinExistence type="predicted"/>
<reference evidence="6 7" key="1">
    <citation type="journal article" date="2018" name="BMC Genomics">
        <title>Genomic comparison of Trypanosoma conorhini and Trypanosoma rangeli to Trypanosoma cruzi strains of high and low virulence.</title>
        <authorList>
            <person name="Bradwell K.R."/>
            <person name="Koparde V.N."/>
            <person name="Matveyev A.V."/>
            <person name="Serrano M.G."/>
            <person name="Alves J.M."/>
            <person name="Parikh H."/>
            <person name="Huang B."/>
            <person name="Lee V."/>
            <person name="Espinosa-Alvarez O."/>
            <person name="Ortiz P.A."/>
            <person name="Costa-Martins A.G."/>
            <person name="Teixeira M.M."/>
            <person name="Buck G.A."/>
        </authorList>
    </citation>
    <scope>NUCLEOTIDE SEQUENCE [LARGE SCALE GENOMIC DNA]</scope>
    <source>
        <strain evidence="6 7">025E</strain>
    </source>
</reference>
<dbReference type="EMBL" id="MKKU01000262">
    <property type="protein sequence ID" value="RNF17426.1"/>
    <property type="molecule type" value="Genomic_DNA"/>
</dbReference>
<dbReference type="GO" id="GO:0042026">
    <property type="term" value="P:protein refolding"/>
    <property type="evidence" value="ECO:0007669"/>
    <property type="project" value="TreeGrafter"/>
</dbReference>
<dbReference type="GeneID" id="40318454"/>
<gene>
    <name evidence="6" type="ORF">Tco025E_04843</name>
</gene>
<organism evidence="6 7">
    <name type="scientific">Trypanosoma conorhini</name>
    <dbReference type="NCBI Taxonomy" id="83891"/>
    <lineage>
        <taxon>Eukaryota</taxon>
        <taxon>Discoba</taxon>
        <taxon>Euglenozoa</taxon>
        <taxon>Kinetoplastea</taxon>
        <taxon>Metakinetoplastina</taxon>
        <taxon>Trypanosomatida</taxon>
        <taxon>Trypanosomatidae</taxon>
        <taxon>Trypanosoma</taxon>
    </lineage>
</organism>
<comment type="caution">
    <text evidence="6">The sequence shown here is derived from an EMBL/GenBank/DDBJ whole genome shotgun (WGS) entry which is preliminary data.</text>
</comment>
<dbReference type="InterPro" id="IPR000397">
    <property type="entry name" value="Heat_shock_Hsp33"/>
</dbReference>
<name>A0A422PIA2_9TRYP</name>
<protein>
    <submittedName>
        <fullName evidence="6">Putative heat shock protein 33</fullName>
    </submittedName>
</protein>
<dbReference type="PANTHER" id="PTHR30111:SF1">
    <property type="entry name" value="33 KDA CHAPERONIN"/>
    <property type="match status" value="1"/>
</dbReference>
<dbReference type="SUPFAM" id="SSF64397">
    <property type="entry name" value="Hsp33 domain"/>
    <property type="match status" value="1"/>
</dbReference>
<dbReference type="SUPFAM" id="SSF118352">
    <property type="entry name" value="HSP33 redox switch-like"/>
    <property type="match status" value="1"/>
</dbReference>
<evidence type="ECO:0000256" key="2">
    <source>
        <dbReference type="ARBA" id="ARBA00022833"/>
    </source>
</evidence>
<keyword evidence="4" id="KW-0143">Chaperone</keyword>
<dbReference type="Pfam" id="PF01430">
    <property type="entry name" value="HSP33"/>
    <property type="match status" value="1"/>
</dbReference>
<keyword evidence="6" id="KW-0346">Stress response</keyword>
<dbReference type="Gene3D" id="3.90.1280.10">
    <property type="entry name" value="HSP33 redox switch-like"/>
    <property type="match status" value="1"/>
</dbReference>
<evidence type="ECO:0000313" key="6">
    <source>
        <dbReference type="EMBL" id="RNF17426.1"/>
    </source>
</evidence>
<keyword evidence="3" id="KW-1015">Disulfide bond</keyword>
<evidence type="ECO:0000313" key="7">
    <source>
        <dbReference type="Proteomes" id="UP000284403"/>
    </source>
</evidence>
<keyword evidence="2" id="KW-0862">Zinc</keyword>